<dbReference type="AlphaFoldDB" id="A0A921H4M3"/>
<sequence>MKAYKGFNKDFTCRGFQFEEGKEYEEEEAVLCEKGFHACTNPLDVLNYYNDVEGKYCEVELDEVSNDKKENDSKICGKRIKINAEIGFVGLFKMGIEWLKEQTIFSKNDTKELEKSSGYGAKIGSSGNYAQIGSSGDDAKIGSSGKNSVVMCAGNNSIAKAKIGSWITLAEWGRDDNGDWIPINVVTKRVDGVEIKEDTYYKLVNGVFTEVDR</sequence>
<evidence type="ECO:0000313" key="2">
    <source>
        <dbReference type="EMBL" id="HJF70841.1"/>
    </source>
</evidence>
<accession>A0A921H4M3</accession>
<gene>
    <name evidence="2" type="ORF">K8V05_08830</name>
</gene>
<dbReference type="InterPro" id="IPR056083">
    <property type="entry name" value="DUF7666"/>
</dbReference>
<reference evidence="2" key="2">
    <citation type="submission" date="2021-09" db="EMBL/GenBank/DDBJ databases">
        <authorList>
            <person name="Gilroy R."/>
        </authorList>
    </citation>
    <scope>NUCLEOTIDE SEQUENCE</scope>
    <source>
        <strain evidence="2">6966</strain>
    </source>
</reference>
<dbReference type="EMBL" id="DYVS01000149">
    <property type="protein sequence ID" value="HJF70841.1"/>
    <property type="molecule type" value="Genomic_DNA"/>
</dbReference>
<reference evidence="2" key="1">
    <citation type="journal article" date="2021" name="PeerJ">
        <title>Extensive microbial diversity within the chicken gut microbiome revealed by metagenomics and culture.</title>
        <authorList>
            <person name="Gilroy R."/>
            <person name="Ravi A."/>
            <person name="Getino M."/>
            <person name="Pursley I."/>
            <person name="Horton D.L."/>
            <person name="Alikhan N.F."/>
            <person name="Baker D."/>
            <person name="Gharbi K."/>
            <person name="Hall N."/>
            <person name="Watson M."/>
            <person name="Adriaenssens E.M."/>
            <person name="Foster-Nyarko E."/>
            <person name="Jarju S."/>
            <person name="Secka A."/>
            <person name="Antonio M."/>
            <person name="Oren A."/>
            <person name="Chaudhuri R.R."/>
            <person name="La Ragione R."/>
            <person name="Hildebrand F."/>
            <person name="Pallen M.J."/>
        </authorList>
    </citation>
    <scope>NUCLEOTIDE SEQUENCE</scope>
    <source>
        <strain evidence="2">6966</strain>
    </source>
</reference>
<organism evidence="2 3">
    <name type="scientific">Butyricimonas virosa</name>
    <dbReference type="NCBI Taxonomy" id="544645"/>
    <lineage>
        <taxon>Bacteria</taxon>
        <taxon>Pseudomonadati</taxon>
        <taxon>Bacteroidota</taxon>
        <taxon>Bacteroidia</taxon>
        <taxon>Bacteroidales</taxon>
        <taxon>Odoribacteraceae</taxon>
        <taxon>Butyricimonas</taxon>
    </lineage>
</organism>
<evidence type="ECO:0000259" key="1">
    <source>
        <dbReference type="Pfam" id="PF24703"/>
    </source>
</evidence>
<evidence type="ECO:0000313" key="3">
    <source>
        <dbReference type="Proteomes" id="UP000742098"/>
    </source>
</evidence>
<dbReference type="Pfam" id="PF24703">
    <property type="entry name" value="DUF7666"/>
    <property type="match status" value="1"/>
</dbReference>
<name>A0A921H4M3_9BACT</name>
<protein>
    <recommendedName>
        <fullName evidence="1">DUF7666 domain-containing protein</fullName>
    </recommendedName>
</protein>
<proteinExistence type="predicted"/>
<feature type="domain" description="DUF7666" evidence="1">
    <location>
        <begin position="1"/>
        <end position="93"/>
    </location>
</feature>
<comment type="caution">
    <text evidence="2">The sequence shown here is derived from an EMBL/GenBank/DDBJ whole genome shotgun (WGS) entry which is preliminary data.</text>
</comment>
<dbReference type="Proteomes" id="UP000742098">
    <property type="component" value="Unassembled WGS sequence"/>
</dbReference>